<organism evidence="2">
    <name type="scientific">Solanum lycopersicum</name>
    <name type="common">Tomato</name>
    <name type="synonym">Lycopersicon esculentum</name>
    <dbReference type="NCBI Taxonomy" id="4081"/>
    <lineage>
        <taxon>Eukaryota</taxon>
        <taxon>Viridiplantae</taxon>
        <taxon>Streptophyta</taxon>
        <taxon>Embryophyta</taxon>
        <taxon>Tracheophyta</taxon>
        <taxon>Spermatophyta</taxon>
        <taxon>Magnoliopsida</taxon>
        <taxon>eudicotyledons</taxon>
        <taxon>Gunneridae</taxon>
        <taxon>Pentapetalae</taxon>
        <taxon>asterids</taxon>
        <taxon>lamiids</taxon>
        <taxon>Solanales</taxon>
        <taxon>Solanaceae</taxon>
        <taxon>Solanoideae</taxon>
        <taxon>Solaneae</taxon>
        <taxon>Solanum</taxon>
        <taxon>Solanum subgen. Lycopersicon</taxon>
    </lineage>
</organism>
<protein>
    <submittedName>
        <fullName evidence="2">Uncharacterized protein</fullName>
    </submittedName>
</protein>
<keyword evidence="3" id="KW-1185">Reference proteome</keyword>
<dbReference type="Proteomes" id="UP000004994">
    <property type="component" value="Chromosome 11"/>
</dbReference>
<reference evidence="2" key="1">
    <citation type="journal article" date="2012" name="Nature">
        <title>The tomato genome sequence provides insights into fleshy fruit evolution.</title>
        <authorList>
            <consortium name="Tomato Genome Consortium"/>
        </authorList>
    </citation>
    <scope>NUCLEOTIDE SEQUENCE [LARGE SCALE GENOMIC DNA]</scope>
    <source>
        <strain evidence="2">cv. Heinz 1706</strain>
    </source>
</reference>
<evidence type="ECO:0000313" key="2">
    <source>
        <dbReference type="EnsemblPlants" id="Solyc11g005975.1.1"/>
    </source>
</evidence>
<name>A0A3Q7INU8_SOLLC</name>
<evidence type="ECO:0000313" key="3">
    <source>
        <dbReference type="Proteomes" id="UP000004994"/>
    </source>
</evidence>
<dbReference type="EnsemblPlants" id="Solyc11g005975.1.1">
    <property type="protein sequence ID" value="Solyc11g005975.1.1"/>
    <property type="gene ID" value="Solyc11g005975.1"/>
</dbReference>
<feature type="compositionally biased region" description="Polar residues" evidence="1">
    <location>
        <begin position="1"/>
        <end position="19"/>
    </location>
</feature>
<dbReference type="Gramene" id="Solyc11g005975.1.1">
    <property type="protein sequence ID" value="Solyc11g005975.1.1"/>
    <property type="gene ID" value="Solyc11g005975.1"/>
</dbReference>
<evidence type="ECO:0000256" key="1">
    <source>
        <dbReference type="SAM" id="MobiDB-lite"/>
    </source>
</evidence>
<sequence>MQLPTRTVTLQRSSSLNNTPKRKLIRHKPKPQHLSKQNQPLLSTLILRIPSNQRSPRNHISLRHFIKHLPSITHTLTLGVHINQRVIRNSIMTKPRPQEVFMNYSTFFQSFPFRTFLQKLIPAQPPPAPVAAPDLHALLTQILAATTLEVQPPPVQDVTARAEDARVILEVGIAYILKGDWLGRLRVPAHFQGATTVIRPLGVERSRFHRSSVPWASQAMVVLVSRVQASYIASYILESVLRCFLGPFNLIGSTSSFSSSSSSSFIQIEGKRGRNGKELEELEETGGVAARATFS</sequence>
<reference evidence="2" key="2">
    <citation type="submission" date="2019-01" db="UniProtKB">
        <authorList>
            <consortium name="EnsemblPlants"/>
        </authorList>
    </citation>
    <scope>IDENTIFICATION</scope>
    <source>
        <strain evidence="2">cv. Heinz 1706</strain>
    </source>
</reference>
<accession>A0A3Q7INU8</accession>
<dbReference type="InParanoid" id="A0A3Q7INU8"/>
<proteinExistence type="predicted"/>
<feature type="region of interest" description="Disordered" evidence="1">
    <location>
        <begin position="1"/>
        <end position="21"/>
    </location>
</feature>
<dbReference type="AlphaFoldDB" id="A0A3Q7INU8"/>